<dbReference type="InterPro" id="IPR037158">
    <property type="entry name" value="Thr_synth_N_sf"/>
</dbReference>
<dbReference type="AlphaFoldDB" id="S3BD48"/>
<dbReference type="PATRIC" id="fig|1203554.3.peg.1306"/>
<dbReference type="InterPro" id="IPR029144">
    <property type="entry name" value="Thr_synth_N"/>
</dbReference>
<dbReference type="NCBIfam" id="TIGR00260">
    <property type="entry name" value="thrC"/>
    <property type="match status" value="1"/>
</dbReference>
<name>S3BD48_9BURK</name>
<dbReference type="Gene3D" id="3.40.50.1100">
    <property type="match status" value="2"/>
</dbReference>
<feature type="domain" description="Tryptophan synthase beta chain-like PALP" evidence="12">
    <location>
        <begin position="99"/>
        <end position="404"/>
    </location>
</feature>
<comment type="catalytic activity">
    <reaction evidence="9">
        <text>O-phospho-L-homoserine + H2O = L-threonine + phosphate</text>
        <dbReference type="Rhea" id="RHEA:10840"/>
        <dbReference type="ChEBI" id="CHEBI:15377"/>
        <dbReference type="ChEBI" id="CHEBI:43474"/>
        <dbReference type="ChEBI" id="CHEBI:57590"/>
        <dbReference type="ChEBI" id="CHEBI:57926"/>
        <dbReference type="EC" id="4.2.3.1"/>
    </reaction>
</comment>
<evidence type="ECO:0000259" key="12">
    <source>
        <dbReference type="Pfam" id="PF00291"/>
    </source>
</evidence>
<keyword evidence="15" id="KW-1185">Reference proteome</keyword>
<evidence type="ECO:0000259" key="13">
    <source>
        <dbReference type="Pfam" id="PF14821"/>
    </source>
</evidence>
<keyword evidence="6" id="KW-0028">Amino-acid biosynthesis</keyword>
<organism evidence="14 15">
    <name type="scientific">Sutterella wadsworthensis HGA0223</name>
    <dbReference type="NCBI Taxonomy" id="1203554"/>
    <lineage>
        <taxon>Bacteria</taxon>
        <taxon>Pseudomonadati</taxon>
        <taxon>Pseudomonadota</taxon>
        <taxon>Betaproteobacteria</taxon>
        <taxon>Burkholderiales</taxon>
        <taxon>Sutterellaceae</taxon>
        <taxon>Sutterella</taxon>
    </lineage>
</organism>
<dbReference type="GO" id="GO:0030170">
    <property type="term" value="F:pyridoxal phosphate binding"/>
    <property type="evidence" value="ECO:0007669"/>
    <property type="project" value="InterPro"/>
</dbReference>
<dbReference type="PANTHER" id="PTHR43515">
    <property type="entry name" value="THREONINE SYNTHASE-LIKE 1"/>
    <property type="match status" value="1"/>
</dbReference>
<dbReference type="SUPFAM" id="SSF53686">
    <property type="entry name" value="Tryptophan synthase beta subunit-like PLP-dependent enzymes"/>
    <property type="match status" value="1"/>
</dbReference>
<dbReference type="CDD" id="cd01560">
    <property type="entry name" value="Thr-synth_2"/>
    <property type="match status" value="1"/>
</dbReference>
<comment type="caution">
    <text evidence="14">The sequence shown here is derived from an EMBL/GenBank/DDBJ whole genome shotgun (WGS) entry which is preliminary data.</text>
</comment>
<dbReference type="Pfam" id="PF00291">
    <property type="entry name" value="PALP"/>
    <property type="match status" value="1"/>
</dbReference>
<dbReference type="STRING" id="1203554.HMPREF1476_01245"/>
<evidence type="ECO:0000256" key="8">
    <source>
        <dbReference type="ARBA" id="ARBA00022898"/>
    </source>
</evidence>
<dbReference type="GO" id="GO:0009088">
    <property type="term" value="P:threonine biosynthetic process"/>
    <property type="evidence" value="ECO:0007669"/>
    <property type="project" value="UniProtKB-UniRule"/>
</dbReference>
<evidence type="ECO:0000256" key="9">
    <source>
        <dbReference type="ARBA" id="ARBA00049144"/>
    </source>
</evidence>
<evidence type="ECO:0000256" key="4">
    <source>
        <dbReference type="ARBA" id="ARBA00013028"/>
    </source>
</evidence>
<accession>S3BD48</accession>
<keyword evidence="8 11" id="KW-0663">Pyridoxal phosphate</keyword>
<evidence type="ECO:0000256" key="6">
    <source>
        <dbReference type="ARBA" id="ARBA00022605"/>
    </source>
</evidence>
<comment type="pathway">
    <text evidence="2">Amino-acid biosynthesis; L-threonine biosynthesis; L-threonine from L-aspartate: step 5/5.</text>
</comment>
<dbReference type="InterPro" id="IPR000634">
    <property type="entry name" value="Ser/Thr_deHydtase_PyrdxlP-BS"/>
</dbReference>
<comment type="cofactor">
    <cofactor evidence="1 11">
        <name>pyridoxal 5'-phosphate</name>
        <dbReference type="ChEBI" id="CHEBI:597326"/>
    </cofactor>
</comment>
<dbReference type="GO" id="GO:0005737">
    <property type="term" value="C:cytoplasm"/>
    <property type="evidence" value="ECO:0007669"/>
    <property type="project" value="TreeGrafter"/>
</dbReference>
<evidence type="ECO:0000256" key="10">
    <source>
        <dbReference type="NCBIfam" id="TIGR00260"/>
    </source>
</evidence>
<dbReference type="Pfam" id="PF14821">
    <property type="entry name" value="Thr_synth_N"/>
    <property type="match status" value="1"/>
</dbReference>
<proteinExistence type="inferred from homology"/>
<evidence type="ECO:0000256" key="1">
    <source>
        <dbReference type="ARBA" id="ARBA00001933"/>
    </source>
</evidence>
<gene>
    <name evidence="14" type="ORF">HMPREF1476_01245</name>
</gene>
<evidence type="ECO:0000313" key="15">
    <source>
        <dbReference type="Proteomes" id="UP000014400"/>
    </source>
</evidence>
<dbReference type="EC" id="4.2.3.1" evidence="4 10"/>
<dbReference type="GO" id="GO:0004795">
    <property type="term" value="F:threonine synthase activity"/>
    <property type="evidence" value="ECO:0007669"/>
    <property type="project" value="UniProtKB-UniRule"/>
</dbReference>
<comment type="similarity">
    <text evidence="3">Belongs to the threonine synthase family.</text>
</comment>
<protein>
    <recommendedName>
        <fullName evidence="5 10">Threonine synthase</fullName>
        <ecNumber evidence="4 10">4.2.3.1</ecNumber>
    </recommendedName>
</protein>
<dbReference type="InterPro" id="IPR036052">
    <property type="entry name" value="TrpB-like_PALP_sf"/>
</dbReference>
<dbReference type="Gene3D" id="3.90.1380.10">
    <property type="entry name" value="Threonine synthase, N-terminal domain"/>
    <property type="match status" value="1"/>
</dbReference>
<dbReference type="RefSeq" id="WP_016474494.1">
    <property type="nucleotide sequence ID" value="NZ_KE150480.1"/>
</dbReference>
<evidence type="ECO:0000256" key="3">
    <source>
        <dbReference type="ARBA" id="ARBA00005517"/>
    </source>
</evidence>
<dbReference type="PROSITE" id="PS00165">
    <property type="entry name" value="DEHYDRATASE_SER_THR"/>
    <property type="match status" value="1"/>
</dbReference>
<dbReference type="eggNOG" id="COG0498">
    <property type="taxonomic scope" value="Bacteria"/>
</dbReference>
<dbReference type="EMBL" id="ATCF01000017">
    <property type="protein sequence ID" value="EPD99208.1"/>
    <property type="molecule type" value="Genomic_DNA"/>
</dbReference>
<evidence type="ECO:0000313" key="14">
    <source>
        <dbReference type="EMBL" id="EPD99208.1"/>
    </source>
</evidence>
<dbReference type="PANTHER" id="PTHR43515:SF1">
    <property type="entry name" value="THREONINE SYNTHASE-LIKE 1"/>
    <property type="match status" value="1"/>
</dbReference>
<dbReference type="InterPro" id="IPR004450">
    <property type="entry name" value="Thr_synthase-like"/>
</dbReference>
<keyword evidence="7" id="KW-0791">Threonine biosynthesis</keyword>
<sequence>MRYHSTRSLDQQLTSREAVLQGLAADGGLFVTDELPELHIDPASLTGGYAGAARRVLGTLLSDFSAEEIAGAVEAAYGNTFADPAVTPVTKIGSMHLLELYHGPTAAFKDVALQMLPQLMSRALAGTGRRLVIATATSGDTGKAALEGFADVPGIGIAVFYPDGGVSAIQRLQMATQKGNNVEVAALRGNFDDAQSAVKALFASPLKAELAARNITLTSANSINIGRLAPQVVYYFDAYRQLAEAGVIRQGERIDFCVPTGNYGDVLAGWFAKTLGLPVRRLIVASNANHVLSDFLETGVYDRRRDLVRTSSPSMDILVSSNLERALYYLDDMDPVRTAARMAALKADGIYRIEPELLDKFRAVYGCGWLDDAETSDAVREAWETTGRLIDPHTAVAWKIAQEQASPEVPMVVLSTASPFKFCRDVFNALYGPLKLKSTTPEAAAFEYMDALADSTGVEPPQCLSALRTQSVRFNAVYDVDQAPERVLAAAAKL</sequence>
<evidence type="ECO:0000256" key="5">
    <source>
        <dbReference type="ARBA" id="ARBA00018679"/>
    </source>
</evidence>
<dbReference type="HOGENOM" id="CLU_015170_3_1_4"/>
<evidence type="ECO:0000256" key="2">
    <source>
        <dbReference type="ARBA" id="ARBA00004979"/>
    </source>
</evidence>
<dbReference type="InterPro" id="IPR001926">
    <property type="entry name" value="TrpB-like_PALP"/>
</dbReference>
<evidence type="ECO:0000256" key="11">
    <source>
        <dbReference type="PIRSR" id="PIRSR604450-51"/>
    </source>
</evidence>
<feature type="modified residue" description="N6-(pyridoxal phosphate)lysine" evidence="11">
    <location>
        <position position="109"/>
    </location>
</feature>
<reference evidence="14 15" key="1">
    <citation type="submission" date="2013-04" db="EMBL/GenBank/DDBJ databases">
        <title>The Genome Sequence of Sutterella wadsworthensis HGA0223.</title>
        <authorList>
            <consortium name="The Broad Institute Genomics Platform"/>
            <person name="Earl A."/>
            <person name="Ward D."/>
            <person name="Feldgarden M."/>
            <person name="Gevers D."/>
            <person name="Schmidt T.M."/>
            <person name="Dover J."/>
            <person name="Dai D."/>
            <person name="Walker B."/>
            <person name="Young S."/>
            <person name="Zeng Q."/>
            <person name="Gargeya S."/>
            <person name="Fitzgerald M."/>
            <person name="Haas B."/>
            <person name="Abouelleil A."/>
            <person name="Allen A.W."/>
            <person name="Alvarado L."/>
            <person name="Arachchi H.M."/>
            <person name="Berlin A.M."/>
            <person name="Chapman S.B."/>
            <person name="Gainer-Dewar J."/>
            <person name="Goldberg J."/>
            <person name="Griggs A."/>
            <person name="Gujja S."/>
            <person name="Hansen M."/>
            <person name="Howarth C."/>
            <person name="Imamovic A."/>
            <person name="Ireland A."/>
            <person name="Larimer J."/>
            <person name="McCowan C."/>
            <person name="Murphy C."/>
            <person name="Pearson M."/>
            <person name="Poon T.W."/>
            <person name="Priest M."/>
            <person name="Roberts A."/>
            <person name="Saif S."/>
            <person name="Shea T."/>
            <person name="Sisk P."/>
            <person name="Sykes S."/>
            <person name="Wortman J."/>
            <person name="Nusbaum C."/>
            <person name="Birren B."/>
        </authorList>
    </citation>
    <scope>NUCLEOTIDE SEQUENCE [LARGE SCALE GENOMIC DNA]</scope>
    <source>
        <strain evidence="14 15">HGA0223</strain>
    </source>
</reference>
<dbReference type="UniPathway" id="UPA00050">
    <property type="reaction ID" value="UER00065"/>
</dbReference>
<feature type="domain" description="Threonine synthase N-terminal" evidence="13">
    <location>
        <begin position="2"/>
        <end position="77"/>
    </location>
</feature>
<evidence type="ECO:0000256" key="7">
    <source>
        <dbReference type="ARBA" id="ARBA00022697"/>
    </source>
</evidence>
<dbReference type="Proteomes" id="UP000014400">
    <property type="component" value="Unassembled WGS sequence"/>
</dbReference>